<dbReference type="FunFam" id="3.40.50.300:FF:000006">
    <property type="entry name" value="DNA-binding transcriptional regulator NtrC"/>
    <property type="match status" value="1"/>
</dbReference>
<dbReference type="GO" id="GO:0043565">
    <property type="term" value="F:sequence-specific DNA binding"/>
    <property type="evidence" value="ECO:0007669"/>
    <property type="project" value="InterPro"/>
</dbReference>
<feature type="domain" description="Response regulatory" evidence="13">
    <location>
        <begin position="4"/>
        <end position="118"/>
    </location>
</feature>
<keyword evidence="5" id="KW-0067">ATP-binding</keyword>
<dbReference type="SMART" id="SM00448">
    <property type="entry name" value="REC"/>
    <property type="match status" value="1"/>
</dbReference>
<dbReference type="Pfam" id="PF00158">
    <property type="entry name" value="Sigma54_activat"/>
    <property type="match status" value="1"/>
</dbReference>
<accession>A0A7S6WMV2</accession>
<feature type="modified residue" description="4-aspartylphosphate" evidence="11">
    <location>
        <position position="53"/>
    </location>
</feature>
<evidence type="ECO:0000256" key="11">
    <source>
        <dbReference type="PROSITE-ProRule" id="PRU00169"/>
    </source>
</evidence>
<evidence type="ECO:0000256" key="1">
    <source>
        <dbReference type="ARBA" id="ARBA00004496"/>
    </source>
</evidence>
<dbReference type="Gene3D" id="1.10.10.60">
    <property type="entry name" value="Homeodomain-like"/>
    <property type="match status" value="1"/>
</dbReference>
<dbReference type="RefSeq" id="WP_020965986.1">
    <property type="nucleotide sequence ID" value="NZ_CP061839.1"/>
</dbReference>
<dbReference type="PROSITE" id="PS00675">
    <property type="entry name" value="SIGMA54_INTERACT_1"/>
    <property type="match status" value="1"/>
</dbReference>
<evidence type="ECO:0000256" key="7">
    <source>
        <dbReference type="ARBA" id="ARBA00023015"/>
    </source>
</evidence>
<dbReference type="PRINTS" id="PR01590">
    <property type="entry name" value="HTHFIS"/>
</dbReference>
<evidence type="ECO:0000256" key="9">
    <source>
        <dbReference type="ARBA" id="ARBA00023159"/>
    </source>
</evidence>
<dbReference type="PANTHER" id="PTHR32071">
    <property type="entry name" value="TRANSCRIPTIONAL REGULATORY PROTEIN"/>
    <property type="match status" value="1"/>
</dbReference>
<dbReference type="PROSITE" id="PS00676">
    <property type="entry name" value="SIGMA54_INTERACT_2"/>
    <property type="match status" value="1"/>
</dbReference>
<evidence type="ECO:0000256" key="2">
    <source>
        <dbReference type="ARBA" id="ARBA00022490"/>
    </source>
</evidence>
<dbReference type="CDD" id="cd00009">
    <property type="entry name" value="AAA"/>
    <property type="match status" value="1"/>
</dbReference>
<keyword evidence="2" id="KW-0963">Cytoplasm</keyword>
<sequence length="456" mass="51043">MKFTILVIDDEKNIREGLAMALEDEGYEVVTADNGKTGLEKALKEEADLVITDLKMPEISGEEVLRQVITKTPGVPVIVLTGHGTVETAVEAMRIGAYDFLTKPLDLERLFLLVKRALQNRELVLQHRALLHAMEKKQSFENIIGKSSVMEKVFQDIKKVAPSKASVLITGETGVGKELIARAIHNLSGRKDKPFVQVHCASFAESLLESELFGHEKGAFTGAVQRTRGRFETANGGTLMLDEIGEINQMIQVKLLRVLQEKTFERVGGSETLNVDVRIIAATNRNLEEEIKNGNFREDLYFRLNVVHIHVPSLRERKEDIPLLAASFIKEFAKENEKKIDGIEQRARTAIYNYDWPGNIRQLQNCIQSAVVMSSDNMIHFEDLPAALREKAESSSIVIPMGVNMEEAEKQVILQTLAGQNGNKTKTADMLGIGRRTLHRKLEEYEAEIAKDTAEL</sequence>
<evidence type="ECO:0000256" key="3">
    <source>
        <dbReference type="ARBA" id="ARBA00022553"/>
    </source>
</evidence>
<keyword evidence="6" id="KW-0902">Two-component regulatory system</keyword>
<dbReference type="Proteomes" id="UP000593915">
    <property type="component" value="Chromosome"/>
</dbReference>
<evidence type="ECO:0000259" key="13">
    <source>
        <dbReference type="PROSITE" id="PS50110"/>
    </source>
</evidence>
<dbReference type="GO" id="GO:0005737">
    <property type="term" value="C:cytoplasm"/>
    <property type="evidence" value="ECO:0007669"/>
    <property type="project" value="UniProtKB-SubCell"/>
</dbReference>
<dbReference type="InterPro" id="IPR002197">
    <property type="entry name" value="HTH_Fis"/>
</dbReference>
<reference evidence="14 15" key="1">
    <citation type="submission" date="2020-09" db="EMBL/GenBank/DDBJ databases">
        <title>Characterization of Treponema spp. from bovine digital dermatitis in Korea.</title>
        <authorList>
            <person name="Espiritu H.M."/>
            <person name="Cho Y.I."/>
            <person name="Mamuad L."/>
        </authorList>
    </citation>
    <scope>NUCLEOTIDE SEQUENCE [LARGE SCALE GENOMIC DNA]</scope>
    <source>
        <strain evidence="14 15">KS1</strain>
    </source>
</reference>
<dbReference type="PROSITE" id="PS50110">
    <property type="entry name" value="RESPONSE_REGULATORY"/>
    <property type="match status" value="1"/>
</dbReference>
<evidence type="ECO:0000313" key="15">
    <source>
        <dbReference type="Proteomes" id="UP000593915"/>
    </source>
</evidence>
<dbReference type="InterPro" id="IPR027417">
    <property type="entry name" value="P-loop_NTPase"/>
</dbReference>
<dbReference type="GO" id="GO:0000160">
    <property type="term" value="P:phosphorelay signal transduction system"/>
    <property type="evidence" value="ECO:0007669"/>
    <property type="project" value="UniProtKB-KW"/>
</dbReference>
<evidence type="ECO:0000256" key="8">
    <source>
        <dbReference type="ARBA" id="ARBA00023125"/>
    </source>
</evidence>
<evidence type="ECO:0000256" key="6">
    <source>
        <dbReference type="ARBA" id="ARBA00023012"/>
    </source>
</evidence>
<dbReference type="InterPro" id="IPR025662">
    <property type="entry name" value="Sigma_54_int_dom_ATP-bd_1"/>
</dbReference>
<dbReference type="FunFam" id="3.40.50.2300:FF:000018">
    <property type="entry name" value="DNA-binding transcriptional regulator NtrC"/>
    <property type="match status" value="1"/>
</dbReference>
<keyword evidence="8" id="KW-0238">DNA-binding</keyword>
<dbReference type="Gene3D" id="1.10.8.60">
    <property type="match status" value="1"/>
</dbReference>
<comment type="subcellular location">
    <subcellularLocation>
        <location evidence="1">Cytoplasm</location>
    </subcellularLocation>
</comment>
<dbReference type="FunFam" id="1.10.8.60:FF:000014">
    <property type="entry name" value="DNA-binding transcriptional regulator NtrC"/>
    <property type="match status" value="1"/>
</dbReference>
<dbReference type="InterPro" id="IPR025944">
    <property type="entry name" value="Sigma_54_int_dom_CS"/>
</dbReference>
<dbReference type="SMART" id="SM00382">
    <property type="entry name" value="AAA"/>
    <property type="match status" value="1"/>
</dbReference>
<gene>
    <name evidence="14" type="ORF">IFE08_09120</name>
</gene>
<dbReference type="InterPro" id="IPR011006">
    <property type="entry name" value="CheY-like_superfamily"/>
</dbReference>
<dbReference type="Pfam" id="PF00072">
    <property type="entry name" value="Response_reg"/>
    <property type="match status" value="1"/>
</dbReference>
<dbReference type="SUPFAM" id="SSF52540">
    <property type="entry name" value="P-loop containing nucleoside triphosphate hydrolases"/>
    <property type="match status" value="1"/>
</dbReference>
<dbReference type="InterPro" id="IPR009057">
    <property type="entry name" value="Homeodomain-like_sf"/>
</dbReference>
<proteinExistence type="predicted"/>
<dbReference type="GeneID" id="301090680"/>
<dbReference type="EMBL" id="CP061839">
    <property type="protein sequence ID" value="QOW60011.1"/>
    <property type="molecule type" value="Genomic_DNA"/>
</dbReference>
<evidence type="ECO:0000313" key="14">
    <source>
        <dbReference type="EMBL" id="QOW60011.1"/>
    </source>
</evidence>
<dbReference type="GO" id="GO:0006355">
    <property type="term" value="P:regulation of DNA-templated transcription"/>
    <property type="evidence" value="ECO:0007669"/>
    <property type="project" value="InterPro"/>
</dbReference>
<dbReference type="Pfam" id="PF25601">
    <property type="entry name" value="AAA_lid_14"/>
    <property type="match status" value="1"/>
</dbReference>
<dbReference type="InterPro" id="IPR001789">
    <property type="entry name" value="Sig_transdc_resp-reg_receiver"/>
</dbReference>
<keyword evidence="7" id="KW-0805">Transcription regulation</keyword>
<evidence type="ECO:0000256" key="4">
    <source>
        <dbReference type="ARBA" id="ARBA00022741"/>
    </source>
</evidence>
<dbReference type="InterPro" id="IPR058031">
    <property type="entry name" value="AAA_lid_NorR"/>
</dbReference>
<feature type="domain" description="Sigma-54 factor interaction" evidence="12">
    <location>
        <begin position="143"/>
        <end position="372"/>
    </location>
</feature>
<organism evidence="14 15">
    <name type="scientific">Treponema pedis</name>
    <dbReference type="NCBI Taxonomy" id="409322"/>
    <lineage>
        <taxon>Bacteria</taxon>
        <taxon>Pseudomonadati</taxon>
        <taxon>Spirochaetota</taxon>
        <taxon>Spirochaetia</taxon>
        <taxon>Spirochaetales</taxon>
        <taxon>Treponemataceae</taxon>
        <taxon>Treponema</taxon>
    </lineage>
</organism>
<dbReference type="GO" id="GO:0005524">
    <property type="term" value="F:ATP binding"/>
    <property type="evidence" value="ECO:0007669"/>
    <property type="project" value="UniProtKB-KW"/>
</dbReference>
<dbReference type="SUPFAM" id="SSF52172">
    <property type="entry name" value="CheY-like"/>
    <property type="match status" value="1"/>
</dbReference>
<evidence type="ECO:0000256" key="10">
    <source>
        <dbReference type="ARBA" id="ARBA00023163"/>
    </source>
</evidence>
<dbReference type="PROSITE" id="PS00688">
    <property type="entry name" value="SIGMA54_INTERACT_3"/>
    <property type="match status" value="1"/>
</dbReference>
<dbReference type="Gene3D" id="3.40.50.300">
    <property type="entry name" value="P-loop containing nucleotide triphosphate hydrolases"/>
    <property type="match status" value="1"/>
</dbReference>
<dbReference type="Gene3D" id="3.40.50.2300">
    <property type="match status" value="1"/>
</dbReference>
<dbReference type="InterPro" id="IPR025943">
    <property type="entry name" value="Sigma_54_int_dom_ATP-bd_2"/>
</dbReference>
<evidence type="ECO:0000256" key="5">
    <source>
        <dbReference type="ARBA" id="ARBA00022840"/>
    </source>
</evidence>
<dbReference type="SUPFAM" id="SSF46689">
    <property type="entry name" value="Homeodomain-like"/>
    <property type="match status" value="1"/>
</dbReference>
<evidence type="ECO:0000259" key="12">
    <source>
        <dbReference type="PROSITE" id="PS50045"/>
    </source>
</evidence>
<protein>
    <submittedName>
        <fullName evidence="14">Sigma-54-dependent Fis family transcriptional regulator</fullName>
    </submittedName>
</protein>
<dbReference type="Pfam" id="PF02954">
    <property type="entry name" value="HTH_8"/>
    <property type="match status" value="1"/>
</dbReference>
<dbReference type="AlphaFoldDB" id="A0A7S6WMV2"/>
<keyword evidence="3 11" id="KW-0597">Phosphoprotein</keyword>
<dbReference type="InterPro" id="IPR003593">
    <property type="entry name" value="AAA+_ATPase"/>
</dbReference>
<keyword evidence="10" id="KW-0804">Transcription</keyword>
<dbReference type="InterPro" id="IPR002078">
    <property type="entry name" value="Sigma_54_int"/>
</dbReference>
<keyword evidence="9" id="KW-0010">Activator</keyword>
<dbReference type="PROSITE" id="PS50045">
    <property type="entry name" value="SIGMA54_INTERACT_4"/>
    <property type="match status" value="1"/>
</dbReference>
<name>A0A7S6WMV2_9SPIR</name>
<keyword evidence="4" id="KW-0547">Nucleotide-binding</keyword>